<dbReference type="InterPro" id="IPR029063">
    <property type="entry name" value="SAM-dependent_MTases_sf"/>
</dbReference>
<dbReference type="Proteomes" id="UP001519654">
    <property type="component" value="Unassembled WGS sequence"/>
</dbReference>
<protein>
    <submittedName>
        <fullName evidence="4">Class I SAM-dependent methyltransferase</fullName>
    </submittedName>
</protein>
<keyword evidence="1 4" id="KW-0489">Methyltransferase</keyword>
<keyword evidence="5" id="KW-1185">Reference proteome</keyword>
<proteinExistence type="predicted"/>
<evidence type="ECO:0000313" key="4">
    <source>
        <dbReference type="EMBL" id="MBU2665785.1"/>
    </source>
</evidence>
<name>A0ABS5YQQ1_9ACTN</name>
<dbReference type="Pfam" id="PF13649">
    <property type="entry name" value="Methyltransf_25"/>
    <property type="match status" value="1"/>
</dbReference>
<dbReference type="SUPFAM" id="SSF53335">
    <property type="entry name" value="S-adenosyl-L-methionine-dependent methyltransferases"/>
    <property type="match status" value="1"/>
</dbReference>
<dbReference type="PANTHER" id="PTHR43861:SF1">
    <property type="entry name" value="TRANS-ACONITATE 2-METHYLTRANSFERASE"/>
    <property type="match status" value="1"/>
</dbReference>
<evidence type="ECO:0000256" key="2">
    <source>
        <dbReference type="ARBA" id="ARBA00022679"/>
    </source>
</evidence>
<dbReference type="GO" id="GO:0032259">
    <property type="term" value="P:methylation"/>
    <property type="evidence" value="ECO:0007669"/>
    <property type="project" value="UniProtKB-KW"/>
</dbReference>
<evidence type="ECO:0000313" key="5">
    <source>
        <dbReference type="Proteomes" id="UP001519654"/>
    </source>
</evidence>
<dbReference type="RefSeq" id="WP_215789015.1">
    <property type="nucleotide sequence ID" value="NZ_JAHKKG010000006.1"/>
</dbReference>
<dbReference type="PANTHER" id="PTHR43861">
    <property type="entry name" value="TRANS-ACONITATE 2-METHYLTRANSFERASE-RELATED"/>
    <property type="match status" value="1"/>
</dbReference>
<evidence type="ECO:0000256" key="1">
    <source>
        <dbReference type="ARBA" id="ARBA00022603"/>
    </source>
</evidence>
<sequence length="238" mass="25630">MTAQYGAEVASVYDSLIAPAMPLDEEIARLRPHLEGNRVLEVGVGTGRVATAAAPIAESLVGVDNSAPMLDAFRAKGVPANVELLEADFLRPLPFGAEFATAYSTMGSLACVRTRDELVTALSNIRAVLRPGGVLLFEYYSTAAYRPLVEAGTITVPTPHHGGTSTFTTTLDAASVLTMHTRVDAEPAPPVAFSEHILFIERDEVEACLEKAGFGAAQFYPAEGMQPYDWYHVRSEEW</sequence>
<organism evidence="4 5">
    <name type="scientific">Paractinoplanes bogorensis</name>
    <dbReference type="NCBI Taxonomy" id="1610840"/>
    <lineage>
        <taxon>Bacteria</taxon>
        <taxon>Bacillati</taxon>
        <taxon>Actinomycetota</taxon>
        <taxon>Actinomycetes</taxon>
        <taxon>Micromonosporales</taxon>
        <taxon>Micromonosporaceae</taxon>
        <taxon>Paractinoplanes</taxon>
    </lineage>
</organism>
<gene>
    <name evidence="4" type="ORF">KOI35_19940</name>
</gene>
<dbReference type="GO" id="GO:0008168">
    <property type="term" value="F:methyltransferase activity"/>
    <property type="evidence" value="ECO:0007669"/>
    <property type="project" value="UniProtKB-KW"/>
</dbReference>
<feature type="domain" description="Methyltransferase" evidence="3">
    <location>
        <begin position="39"/>
        <end position="133"/>
    </location>
</feature>
<dbReference type="EMBL" id="JAHKKG010000006">
    <property type="protein sequence ID" value="MBU2665785.1"/>
    <property type="molecule type" value="Genomic_DNA"/>
</dbReference>
<dbReference type="Gene3D" id="3.40.50.150">
    <property type="entry name" value="Vaccinia Virus protein VP39"/>
    <property type="match status" value="1"/>
</dbReference>
<accession>A0ABS5YQQ1</accession>
<reference evidence="4 5" key="1">
    <citation type="submission" date="2021-06" db="EMBL/GenBank/DDBJ databases">
        <title>Actinoplanes lichenicola sp. nov., and Actinoplanes ovalisporus sp. nov., isolated from lichen in Thailand.</title>
        <authorList>
            <person name="Saeng-In P."/>
            <person name="Kanchanasin P."/>
            <person name="Yuki M."/>
            <person name="Kudo T."/>
            <person name="Ohkuma M."/>
            <person name="Phongsopitanun W."/>
            <person name="Tanasupawat S."/>
        </authorList>
    </citation>
    <scope>NUCLEOTIDE SEQUENCE [LARGE SCALE GENOMIC DNA]</scope>
    <source>
        <strain evidence="4 5">NBRC 110975</strain>
    </source>
</reference>
<dbReference type="CDD" id="cd02440">
    <property type="entry name" value="AdoMet_MTases"/>
    <property type="match status" value="1"/>
</dbReference>
<evidence type="ECO:0000259" key="3">
    <source>
        <dbReference type="Pfam" id="PF13649"/>
    </source>
</evidence>
<comment type="caution">
    <text evidence="4">The sequence shown here is derived from an EMBL/GenBank/DDBJ whole genome shotgun (WGS) entry which is preliminary data.</text>
</comment>
<dbReference type="InterPro" id="IPR041698">
    <property type="entry name" value="Methyltransf_25"/>
</dbReference>
<keyword evidence="2" id="KW-0808">Transferase</keyword>